<evidence type="ECO:0000256" key="2">
    <source>
        <dbReference type="SAM" id="MobiDB-lite"/>
    </source>
</evidence>
<dbReference type="Gene3D" id="1.25.40.650">
    <property type="match status" value="1"/>
</dbReference>
<dbReference type="InterPro" id="IPR028082">
    <property type="entry name" value="Peripla_BP_I"/>
</dbReference>
<keyword evidence="1" id="KW-0472">Membrane</keyword>
<evidence type="ECO:0008006" key="5">
    <source>
        <dbReference type="Google" id="ProtNLM"/>
    </source>
</evidence>
<evidence type="ECO:0000313" key="3">
    <source>
        <dbReference type="EMBL" id="SFR73230.1"/>
    </source>
</evidence>
<dbReference type="AlphaFoldDB" id="A0A1I6J428"/>
<dbReference type="GO" id="GO:0030234">
    <property type="term" value="F:enzyme regulator activity"/>
    <property type="evidence" value="ECO:0007669"/>
    <property type="project" value="TreeGrafter"/>
</dbReference>
<dbReference type="RefSeq" id="WP_092013794.1">
    <property type="nucleotide sequence ID" value="NZ_FOYW01000002.1"/>
</dbReference>
<dbReference type="OrthoDB" id="6708821at2"/>
<protein>
    <recommendedName>
        <fullName evidence="5">LppC lipoprotein</fullName>
    </recommendedName>
</protein>
<dbReference type="GO" id="GO:0009252">
    <property type="term" value="P:peptidoglycan biosynthetic process"/>
    <property type="evidence" value="ECO:0007669"/>
    <property type="project" value="TreeGrafter"/>
</dbReference>
<reference evidence="4" key="1">
    <citation type="submission" date="2016-10" db="EMBL/GenBank/DDBJ databases">
        <authorList>
            <person name="Varghese N."/>
            <person name="Submissions S."/>
        </authorList>
    </citation>
    <scope>NUCLEOTIDE SEQUENCE [LARGE SCALE GENOMIC DNA]</scope>
    <source>
        <strain evidence="4">CGMCC 1.9167</strain>
    </source>
</reference>
<dbReference type="Proteomes" id="UP000198644">
    <property type="component" value="Unassembled WGS sequence"/>
</dbReference>
<dbReference type="PANTHER" id="PTHR38038:SF1">
    <property type="entry name" value="PENICILLIN-BINDING PROTEIN ACTIVATOR LPOA"/>
    <property type="match status" value="1"/>
</dbReference>
<name>A0A1I6J428_9GAMM</name>
<dbReference type="EMBL" id="FOYW01000002">
    <property type="protein sequence ID" value="SFR73230.1"/>
    <property type="molecule type" value="Genomic_DNA"/>
</dbReference>
<dbReference type="Pfam" id="PF04348">
    <property type="entry name" value="LppC"/>
    <property type="match status" value="2"/>
</dbReference>
<organism evidence="3 4">
    <name type="scientific">Marinobacter daqiaonensis</name>
    <dbReference type="NCBI Taxonomy" id="650891"/>
    <lineage>
        <taxon>Bacteria</taxon>
        <taxon>Pseudomonadati</taxon>
        <taxon>Pseudomonadota</taxon>
        <taxon>Gammaproteobacteria</taxon>
        <taxon>Pseudomonadales</taxon>
        <taxon>Marinobacteraceae</taxon>
        <taxon>Marinobacter</taxon>
    </lineage>
</organism>
<accession>A0A1I6J428</accession>
<dbReference type="CDD" id="cd06339">
    <property type="entry name" value="PBP1_YraM_LppC_lipoprotein-like"/>
    <property type="match status" value="1"/>
</dbReference>
<proteinExistence type="predicted"/>
<dbReference type="SUPFAM" id="SSF53822">
    <property type="entry name" value="Periplasmic binding protein-like I"/>
    <property type="match status" value="1"/>
</dbReference>
<dbReference type="PANTHER" id="PTHR38038">
    <property type="entry name" value="PENICILLIN-BINDING PROTEIN ACTIVATOR LPOA"/>
    <property type="match status" value="1"/>
</dbReference>
<gene>
    <name evidence="3" type="ORF">SAMN05216203_2593</name>
</gene>
<dbReference type="Gene3D" id="3.40.50.2300">
    <property type="match status" value="2"/>
</dbReference>
<dbReference type="InterPro" id="IPR007443">
    <property type="entry name" value="LpoA"/>
</dbReference>
<dbReference type="STRING" id="650891.SAMN05216203_2593"/>
<feature type="region of interest" description="Disordered" evidence="2">
    <location>
        <begin position="288"/>
        <end position="327"/>
    </location>
</feature>
<keyword evidence="4" id="KW-1185">Reference proteome</keyword>
<sequence>MSCHLPNLRRLAAASILTALIASGCAPIGLQTESLRTAEEALSASQDLDPGLETQRFLLKAAANFQDNGQHDFARRILRSDTLADPVAELRAQYLLLSMGSAVALDDRDWAEDLARNLTPQQYQEYPEELLARVANLQISVYGLAGEHLKAAQLLMAIDPQLLEMDRQAINDRIWQALKQTSTSELEKAAASAVGFENQGWFELAATLRQPGLTLEEESRAIRNWQFNWIGHPGTQPLPSELALMTQVIEKRPERITLAIPLSGPLAAAGNMVREGFLAAYYASGERQGRSAESAGNKESPENAATDDNLNDGNEKRAVPVSPGPDNTQITIVDTHGRAFADIMPELLQTKPDLIIGPLGKEDVGRLAEQDQLPVPVLALNYAPEHNRASPRELFQFGLSAEDEARQIADRVSAEGLTQVLVVIPRGEWGDRIAEVLQKRLNEQEGVVLEMDRYFDTDNFRDVAADLLGINASRERAIELERTMGLNVEFEPRRRQDAEAIIMVAEPVIARQFKPLFSFYYAGDLPVFSPSIVYTGRPDPTRDRDLNGVFFTDLPWILDRDTKFRQQAYEQFDNLAGPLGRLFAMGADAWILSTRLPLMQKIPDTIVDGHTGELTLDDRGRIHRTQLWGVFREGVPVLVSEQDEDQDSVITFEPEQN</sequence>
<dbReference type="GO" id="GO:0031241">
    <property type="term" value="C:periplasmic side of cell outer membrane"/>
    <property type="evidence" value="ECO:0007669"/>
    <property type="project" value="TreeGrafter"/>
</dbReference>
<evidence type="ECO:0000313" key="4">
    <source>
        <dbReference type="Proteomes" id="UP000198644"/>
    </source>
</evidence>
<evidence type="ECO:0000256" key="1">
    <source>
        <dbReference type="ARBA" id="ARBA00023136"/>
    </source>
</evidence>